<dbReference type="AlphaFoldDB" id="A6DPI2"/>
<dbReference type="RefSeq" id="WP_007279764.1">
    <property type="nucleotide sequence ID" value="NZ_ABCK01000016.1"/>
</dbReference>
<dbReference type="EMBL" id="ABCK01000016">
    <property type="protein sequence ID" value="EDM26478.1"/>
    <property type="molecule type" value="Genomic_DNA"/>
</dbReference>
<reference evidence="1 2" key="1">
    <citation type="journal article" date="2010" name="J. Bacteriol.">
        <title>Genome sequence of Lentisphaera araneosa HTCC2155T, the type species of the order Lentisphaerales in the phylum Lentisphaerae.</title>
        <authorList>
            <person name="Thrash J.C."/>
            <person name="Cho J.C."/>
            <person name="Vergin K.L."/>
            <person name="Morris R.M."/>
            <person name="Giovannoni S.J."/>
        </authorList>
    </citation>
    <scope>NUCLEOTIDE SEQUENCE [LARGE SCALE GENOMIC DNA]</scope>
    <source>
        <strain evidence="1 2">HTCC2155</strain>
    </source>
</reference>
<sequence length="345" mass="41027">MTLIKNKKPIIKISDNFSKYLESHSRHFILPLDYEDLLRFQDSFPVYDHDDEPTLWETVMYPHQEQVILEKALLQIYVTLLAGGDKSIIEHLSVDRIDYCAFANSRPFRIRVINKFNDNRDHFYVKKADASRIYGLEFEGLLSPNRVNYMVDQNTLIEEHIIGIPGDHYIEHNMSHPKVNPVRLCKEFVKFNERCFTSLIGDMRSYNYVVNVTPDVEEDQYRVRPIDFDQFCHEGNVQVYLPQFFPENQKIVQLCMDRLNPETVRQYQREERNIIYRRFLYSKQQVKSLVACMSKDKLASRENIVQLREELSEFHKNKDFIKCNNMGDIIKQNIITLLNLESKKK</sequence>
<dbReference type="Proteomes" id="UP000004947">
    <property type="component" value="Unassembled WGS sequence"/>
</dbReference>
<proteinExistence type="predicted"/>
<accession>A6DPI2</accession>
<evidence type="ECO:0000313" key="1">
    <source>
        <dbReference type="EMBL" id="EDM26478.1"/>
    </source>
</evidence>
<name>A6DPI2_9BACT</name>
<protein>
    <submittedName>
        <fullName evidence="1">Uncharacterized protein</fullName>
    </submittedName>
</protein>
<dbReference type="OrthoDB" id="1222242at2"/>
<comment type="caution">
    <text evidence="1">The sequence shown here is derived from an EMBL/GenBank/DDBJ whole genome shotgun (WGS) entry which is preliminary data.</text>
</comment>
<gene>
    <name evidence="1" type="ORF">LNTAR_05869</name>
</gene>
<evidence type="ECO:0000313" key="2">
    <source>
        <dbReference type="Proteomes" id="UP000004947"/>
    </source>
</evidence>
<dbReference type="eggNOG" id="ENOG502Z7J4">
    <property type="taxonomic scope" value="Bacteria"/>
</dbReference>
<dbReference type="STRING" id="313628.LNTAR_05869"/>
<keyword evidence="2" id="KW-1185">Reference proteome</keyword>
<organism evidence="1 2">
    <name type="scientific">Lentisphaera araneosa HTCC2155</name>
    <dbReference type="NCBI Taxonomy" id="313628"/>
    <lineage>
        <taxon>Bacteria</taxon>
        <taxon>Pseudomonadati</taxon>
        <taxon>Lentisphaerota</taxon>
        <taxon>Lentisphaeria</taxon>
        <taxon>Lentisphaerales</taxon>
        <taxon>Lentisphaeraceae</taxon>
        <taxon>Lentisphaera</taxon>
    </lineage>
</organism>